<dbReference type="OrthoDB" id="2799407at2759"/>
<dbReference type="InterPro" id="IPR046700">
    <property type="entry name" value="DUF6570"/>
</dbReference>
<dbReference type="EMBL" id="KV722703">
    <property type="protein sequence ID" value="OCH84227.1"/>
    <property type="molecule type" value="Genomic_DNA"/>
</dbReference>
<evidence type="ECO:0000259" key="1">
    <source>
        <dbReference type="Pfam" id="PF20209"/>
    </source>
</evidence>
<organism evidence="2 3">
    <name type="scientific">Obba rivulosa</name>
    <dbReference type="NCBI Taxonomy" id="1052685"/>
    <lineage>
        <taxon>Eukaryota</taxon>
        <taxon>Fungi</taxon>
        <taxon>Dikarya</taxon>
        <taxon>Basidiomycota</taxon>
        <taxon>Agaricomycotina</taxon>
        <taxon>Agaricomycetes</taxon>
        <taxon>Polyporales</taxon>
        <taxon>Gelatoporiaceae</taxon>
        <taxon>Obba</taxon>
    </lineage>
</organism>
<dbReference type="Pfam" id="PF20209">
    <property type="entry name" value="DUF6570"/>
    <property type="match status" value="1"/>
</dbReference>
<sequence length="222" mass="24813">MPSLGSHLDIRAWFRSHSCISAHCDTLYSTFTTTLVPSTVPYATSIASSFPPQYPNVLNIVHMVRDWCSATTGPAVMEGVCAVCARLFFMRELQLLPDSAFDLGLLIRPEVTRMECHDEHDPVVGIQTPLLHPAGVLERESGHHLYMCSPCLNVLCKRRLPQHALANGLWLGEVLECLAILNPIEKMLIARYRHNYFVVKVDKGQHKLCANAVVFPQPVARL</sequence>
<reference evidence="2 3" key="1">
    <citation type="submission" date="2016-07" db="EMBL/GenBank/DDBJ databases">
        <title>Draft genome of the white-rot fungus Obba rivulosa 3A-2.</title>
        <authorList>
            <consortium name="DOE Joint Genome Institute"/>
            <person name="Miettinen O."/>
            <person name="Riley R."/>
            <person name="Acob R."/>
            <person name="Barry K."/>
            <person name="Cullen D."/>
            <person name="De Vries R."/>
            <person name="Hainaut M."/>
            <person name="Hatakka A."/>
            <person name="Henrissat B."/>
            <person name="Hilden K."/>
            <person name="Kuo R."/>
            <person name="Labutti K."/>
            <person name="Lipzen A."/>
            <person name="Makela M.R."/>
            <person name="Sandor L."/>
            <person name="Spatafora J.W."/>
            <person name="Grigoriev I.V."/>
            <person name="Hibbett D.S."/>
        </authorList>
    </citation>
    <scope>NUCLEOTIDE SEQUENCE [LARGE SCALE GENOMIC DNA]</scope>
    <source>
        <strain evidence="2 3">3A-2</strain>
    </source>
</reference>
<feature type="domain" description="DUF6570" evidence="1">
    <location>
        <begin position="157"/>
        <end position="220"/>
    </location>
</feature>
<gene>
    <name evidence="2" type="ORF">OBBRIDRAFT_741932</name>
</gene>
<dbReference type="AlphaFoldDB" id="A0A8E2ALL5"/>
<keyword evidence="3" id="KW-1185">Reference proteome</keyword>
<evidence type="ECO:0000313" key="3">
    <source>
        <dbReference type="Proteomes" id="UP000250043"/>
    </source>
</evidence>
<proteinExistence type="predicted"/>
<dbReference type="Proteomes" id="UP000250043">
    <property type="component" value="Unassembled WGS sequence"/>
</dbReference>
<protein>
    <recommendedName>
        <fullName evidence="1">DUF6570 domain-containing protein</fullName>
    </recommendedName>
</protein>
<name>A0A8E2ALL5_9APHY</name>
<evidence type="ECO:0000313" key="2">
    <source>
        <dbReference type="EMBL" id="OCH84227.1"/>
    </source>
</evidence>
<accession>A0A8E2ALL5</accession>
<feature type="non-terminal residue" evidence="2">
    <location>
        <position position="222"/>
    </location>
</feature>